<accession>A0A9W8MWV1</accession>
<keyword evidence="2" id="KW-1185">Reference proteome</keyword>
<evidence type="ECO:0000313" key="2">
    <source>
        <dbReference type="Proteomes" id="UP001148786"/>
    </source>
</evidence>
<proteinExistence type="predicted"/>
<protein>
    <submittedName>
        <fullName evidence="1">Uncharacterized protein</fullName>
    </submittedName>
</protein>
<dbReference type="AlphaFoldDB" id="A0A9W8MWV1"/>
<dbReference type="OrthoDB" id="10423874at2759"/>
<dbReference type="EMBL" id="JANKHO010000605">
    <property type="protein sequence ID" value="KAJ3507980.1"/>
    <property type="molecule type" value="Genomic_DNA"/>
</dbReference>
<reference evidence="1" key="1">
    <citation type="submission" date="2022-07" db="EMBL/GenBank/DDBJ databases">
        <title>Genome Sequence of Agrocybe chaxingu.</title>
        <authorList>
            <person name="Buettner E."/>
        </authorList>
    </citation>
    <scope>NUCLEOTIDE SEQUENCE</scope>
    <source>
        <strain evidence="1">MP-N11</strain>
    </source>
</reference>
<organism evidence="1 2">
    <name type="scientific">Agrocybe chaxingu</name>
    <dbReference type="NCBI Taxonomy" id="84603"/>
    <lineage>
        <taxon>Eukaryota</taxon>
        <taxon>Fungi</taxon>
        <taxon>Dikarya</taxon>
        <taxon>Basidiomycota</taxon>
        <taxon>Agaricomycotina</taxon>
        <taxon>Agaricomycetes</taxon>
        <taxon>Agaricomycetidae</taxon>
        <taxon>Agaricales</taxon>
        <taxon>Agaricineae</taxon>
        <taxon>Strophariaceae</taxon>
        <taxon>Agrocybe</taxon>
    </lineage>
</organism>
<dbReference type="Proteomes" id="UP001148786">
    <property type="component" value="Unassembled WGS sequence"/>
</dbReference>
<gene>
    <name evidence="1" type="ORF">NLJ89_g6007</name>
</gene>
<evidence type="ECO:0000313" key="1">
    <source>
        <dbReference type="EMBL" id="KAJ3507980.1"/>
    </source>
</evidence>
<comment type="caution">
    <text evidence="1">The sequence shown here is derived from an EMBL/GenBank/DDBJ whole genome shotgun (WGS) entry which is preliminary data.</text>
</comment>
<name>A0A9W8MWV1_9AGAR</name>
<sequence length="337" mass="37515">MSFLCAATTLEQCILGRIVLLPADEDIITPVSNTSLRELYLHWTNDRPAGDGFLGSITLPALQKLSVNTNEINFTLLADFIRRSSCSLTFFDVVWERSTGNPVELYSLFHSVTDLSIGARDLMKAWKEDPQLFPKLRHCLISGDDEYNVVATGPNILSVTDKAGVSFGALDASLFKTAILWAPASEDEKFRILDGWPSNTQDYELIPQRVAQLNHLDENFSAEDGEPVVSQVNKILSDIEGLGDIQAQFVHASSLLDTLRRLLVLLSSDHQTARFRVQALLDKYTPTVDSYLNAVGWMKADDVLVYAQRRGTTTLKRLDRKVGVFESFCVENGNVVV</sequence>